<dbReference type="GO" id="GO:0016887">
    <property type="term" value="F:ATP hydrolysis activity"/>
    <property type="evidence" value="ECO:0007669"/>
    <property type="project" value="InterPro"/>
</dbReference>
<dbReference type="InterPro" id="IPR050763">
    <property type="entry name" value="ABC_transporter_ATP-binding"/>
</dbReference>
<evidence type="ECO:0000256" key="4">
    <source>
        <dbReference type="ARBA" id="ARBA00022840"/>
    </source>
</evidence>
<evidence type="ECO:0000259" key="5">
    <source>
        <dbReference type="PROSITE" id="PS50893"/>
    </source>
</evidence>
<dbReference type="SUPFAM" id="SSF52540">
    <property type="entry name" value="P-loop containing nucleoside triphosphate hydrolases"/>
    <property type="match status" value="1"/>
</dbReference>
<dbReference type="PANTHER" id="PTHR42711:SF5">
    <property type="entry name" value="ABC TRANSPORTER ATP-BINDING PROTEIN NATA"/>
    <property type="match status" value="1"/>
</dbReference>
<keyword evidence="7" id="KW-1185">Reference proteome</keyword>
<dbReference type="InterPro" id="IPR027417">
    <property type="entry name" value="P-loop_NTPase"/>
</dbReference>
<dbReference type="Proteomes" id="UP000682111">
    <property type="component" value="Unassembled WGS sequence"/>
</dbReference>
<dbReference type="PANTHER" id="PTHR42711">
    <property type="entry name" value="ABC TRANSPORTER ATP-BINDING PROTEIN"/>
    <property type="match status" value="1"/>
</dbReference>
<dbReference type="RefSeq" id="WP_095312291.1">
    <property type="nucleotide sequence ID" value="NZ_BORC01000005.1"/>
</dbReference>
<organism evidence="6 7">
    <name type="scientific">Robertmurraya siralis</name>
    <dbReference type="NCBI Taxonomy" id="77777"/>
    <lineage>
        <taxon>Bacteria</taxon>
        <taxon>Bacillati</taxon>
        <taxon>Bacillota</taxon>
        <taxon>Bacilli</taxon>
        <taxon>Bacillales</taxon>
        <taxon>Bacillaceae</taxon>
        <taxon>Robertmurraya</taxon>
    </lineage>
</organism>
<evidence type="ECO:0000256" key="3">
    <source>
        <dbReference type="ARBA" id="ARBA00022741"/>
    </source>
</evidence>
<sequence>MILNVENVTKAFSSRGKGKIANDHLSFTISEGEVFGLLGQNGAGKTTLVNQILGLLTPDHGEILLLGKSVLKAPAHARSICSVQPQSQVPLGSLTPKQAVTLMGKMRAGKGFNPKRVDELFEALDMTEWANVEGVKLSGGAQRLTAFCMAVVVPGQLVILDEPTNDVDPVRRRYLWQVVRSLADQGTAVILVTHNVLEAEKAVDRLAIISHGKFLAQGTPREVKGSVSNKVRIELSLVNEIEEVSVPDWAHSLRRNGSRLLFSMDPSRISPTIDWITDQVDGGLVVDYSISPTTIEDAYIALNSKKTEGVS</sequence>
<accession>A0A919WJK4</accession>
<comment type="caution">
    <text evidence="6">The sequence shown here is derived from an EMBL/GenBank/DDBJ whole genome shotgun (WGS) entry which is preliminary data.</text>
</comment>
<dbReference type="SMART" id="SM00382">
    <property type="entry name" value="AAA"/>
    <property type="match status" value="1"/>
</dbReference>
<dbReference type="Pfam" id="PF00005">
    <property type="entry name" value="ABC_tran"/>
    <property type="match status" value="1"/>
</dbReference>
<dbReference type="InterPro" id="IPR003593">
    <property type="entry name" value="AAA+_ATPase"/>
</dbReference>
<dbReference type="PROSITE" id="PS50893">
    <property type="entry name" value="ABC_TRANSPORTER_2"/>
    <property type="match status" value="1"/>
</dbReference>
<keyword evidence="3" id="KW-0547">Nucleotide-binding</keyword>
<dbReference type="Gene3D" id="3.40.50.300">
    <property type="entry name" value="P-loop containing nucleotide triphosphate hydrolases"/>
    <property type="match status" value="1"/>
</dbReference>
<comment type="similarity">
    <text evidence="1">Belongs to the ABC transporter superfamily.</text>
</comment>
<dbReference type="GO" id="GO:0005524">
    <property type="term" value="F:ATP binding"/>
    <property type="evidence" value="ECO:0007669"/>
    <property type="project" value="UniProtKB-KW"/>
</dbReference>
<evidence type="ECO:0000313" key="6">
    <source>
        <dbReference type="EMBL" id="GIN63236.1"/>
    </source>
</evidence>
<reference evidence="6" key="1">
    <citation type="submission" date="2021-03" db="EMBL/GenBank/DDBJ databases">
        <title>Antimicrobial resistance genes in bacteria isolated from Japanese honey, and their potential for conferring macrolide and lincosamide resistance in the American foulbrood pathogen Paenibacillus larvae.</title>
        <authorList>
            <person name="Okamoto M."/>
            <person name="Kumagai M."/>
            <person name="Kanamori H."/>
            <person name="Takamatsu D."/>
        </authorList>
    </citation>
    <scope>NUCLEOTIDE SEQUENCE</scope>
    <source>
        <strain evidence="6">J27TS8</strain>
    </source>
</reference>
<gene>
    <name evidence="6" type="ORF">J27TS8_32290</name>
</gene>
<protein>
    <submittedName>
        <fullName evidence="6">Multidrug ABC transporter ATP-binding protein</fullName>
    </submittedName>
</protein>
<keyword evidence="2" id="KW-0813">Transport</keyword>
<feature type="domain" description="ABC transporter" evidence="5">
    <location>
        <begin position="3"/>
        <end position="236"/>
    </location>
</feature>
<evidence type="ECO:0000313" key="7">
    <source>
        <dbReference type="Proteomes" id="UP000682111"/>
    </source>
</evidence>
<dbReference type="EMBL" id="BORC01000005">
    <property type="protein sequence ID" value="GIN63236.1"/>
    <property type="molecule type" value="Genomic_DNA"/>
</dbReference>
<evidence type="ECO:0000256" key="1">
    <source>
        <dbReference type="ARBA" id="ARBA00005417"/>
    </source>
</evidence>
<proteinExistence type="inferred from homology"/>
<evidence type="ECO:0000256" key="2">
    <source>
        <dbReference type="ARBA" id="ARBA00022448"/>
    </source>
</evidence>
<keyword evidence="4 6" id="KW-0067">ATP-binding</keyword>
<dbReference type="InterPro" id="IPR003439">
    <property type="entry name" value="ABC_transporter-like_ATP-bd"/>
</dbReference>
<name>A0A919WJK4_9BACI</name>
<dbReference type="AlphaFoldDB" id="A0A919WJK4"/>